<accession>A0ABN9TUU7</accession>
<sequence>MQTFLTQTPQPSEPDKLTRAKLRQHELEQPAGDLKPADITAPPQNVNATNDGLTASTLLKAVAIEVSMIQQKLESLSSDDPQTCAEITSQKLAAFFKGQRLQERELKTKNMWGKVKSENFNVPTSTGKDNAIGARWGHALRTDAAVQAEYAQAKGWPAQREVRRQWAKKEYETWFKTQGFKHGVKNTKTETKRGTYMTLQRIAHKSGGGAAGMRRAVKIATNATLLGGHRVKWDDMGECVLYLHIEHHLEDKWEQSWTQWSEWRTNAVDNISGNGGSSGSNGNDVVKPHIPKAASHDPHGTDWAALSAFAHPPAAGMAPPQLVTNPDKSLPESKKRRTDEGGDAGGGDAGDAGAAQPGGRKPRPKPQPVPEWLKKFRNLKTLWTTVSGQAKIILRLIESKDPKWKFADSEEMRGPLSRQYTMVMNIIDGDSVTAQLMLGDLNQLKEDMGQSFEKKVLKAYADLHNPIEDVSNAIEKLHKHAKIDRGDKAGSAGK</sequence>
<comment type="caution">
    <text evidence="2">The sequence shown here is derived from an EMBL/GenBank/DDBJ whole genome shotgun (WGS) entry which is preliminary data.</text>
</comment>
<evidence type="ECO:0000313" key="2">
    <source>
        <dbReference type="EMBL" id="CAK0849007.1"/>
    </source>
</evidence>
<keyword evidence="3" id="KW-1185">Reference proteome</keyword>
<dbReference type="Proteomes" id="UP001189429">
    <property type="component" value="Unassembled WGS sequence"/>
</dbReference>
<feature type="region of interest" description="Disordered" evidence="1">
    <location>
        <begin position="268"/>
        <end position="299"/>
    </location>
</feature>
<reference evidence="2" key="1">
    <citation type="submission" date="2023-10" db="EMBL/GenBank/DDBJ databases">
        <authorList>
            <person name="Chen Y."/>
            <person name="Shah S."/>
            <person name="Dougan E. K."/>
            <person name="Thang M."/>
            <person name="Chan C."/>
        </authorList>
    </citation>
    <scope>NUCLEOTIDE SEQUENCE [LARGE SCALE GENOMIC DNA]</scope>
</reference>
<gene>
    <name evidence="2" type="ORF">PCOR1329_LOCUS41810</name>
</gene>
<feature type="region of interest" description="Disordered" evidence="1">
    <location>
        <begin position="312"/>
        <end position="370"/>
    </location>
</feature>
<protein>
    <submittedName>
        <fullName evidence="2">Uncharacterized protein</fullName>
    </submittedName>
</protein>
<organism evidence="2 3">
    <name type="scientific">Prorocentrum cordatum</name>
    <dbReference type="NCBI Taxonomy" id="2364126"/>
    <lineage>
        <taxon>Eukaryota</taxon>
        <taxon>Sar</taxon>
        <taxon>Alveolata</taxon>
        <taxon>Dinophyceae</taxon>
        <taxon>Prorocentrales</taxon>
        <taxon>Prorocentraceae</taxon>
        <taxon>Prorocentrum</taxon>
    </lineage>
</organism>
<proteinExistence type="predicted"/>
<evidence type="ECO:0000313" key="3">
    <source>
        <dbReference type="Proteomes" id="UP001189429"/>
    </source>
</evidence>
<name>A0ABN9TUU7_9DINO</name>
<feature type="compositionally biased region" description="Basic and acidic residues" evidence="1">
    <location>
        <begin position="329"/>
        <end position="340"/>
    </location>
</feature>
<evidence type="ECO:0000256" key="1">
    <source>
        <dbReference type="SAM" id="MobiDB-lite"/>
    </source>
</evidence>
<dbReference type="EMBL" id="CAUYUJ010015027">
    <property type="protein sequence ID" value="CAK0849007.1"/>
    <property type="molecule type" value="Genomic_DNA"/>
</dbReference>